<sequence>MLARLGDDGALPGRADASRNRELLLCTARDLLREVGPEELSMDALAEAAGLGKGTVFRRFGSRAGLFAALLDEDERAFQAACLAGPPPLGPGADPLERLVAFGRERLRFADHRAALLREARARPSTAGSPGDFSRLHLRVLLEAAGARGDTEVLAYQLQAALEAPLRHHVEAGPAGPAAAHAPPLERLTAGWADLVRRVVPGR</sequence>
<dbReference type="InterPro" id="IPR001647">
    <property type="entry name" value="HTH_TetR"/>
</dbReference>
<comment type="caution">
    <text evidence="4">The sequence shown here is derived from an EMBL/GenBank/DDBJ whole genome shotgun (WGS) entry which is preliminary data.</text>
</comment>
<evidence type="ECO:0000313" key="4">
    <source>
        <dbReference type="EMBL" id="MEZ0163734.1"/>
    </source>
</evidence>
<reference evidence="4 5" key="1">
    <citation type="submission" date="2024-07" db="EMBL/GenBank/DDBJ databases">
        <authorList>
            <person name="Thanompreechachai J."/>
            <person name="Duangmal K."/>
        </authorList>
    </citation>
    <scope>NUCLEOTIDE SEQUENCE [LARGE SCALE GENOMIC DNA]</scope>
    <source>
        <strain evidence="4 5">LSe6-4</strain>
    </source>
</reference>
<dbReference type="EMBL" id="JBGFTU010000003">
    <property type="protein sequence ID" value="MEZ0163734.1"/>
    <property type="molecule type" value="Genomic_DNA"/>
</dbReference>
<dbReference type="PRINTS" id="PR00455">
    <property type="entry name" value="HTHTETR"/>
</dbReference>
<dbReference type="Pfam" id="PF00440">
    <property type="entry name" value="TetR_N"/>
    <property type="match status" value="1"/>
</dbReference>
<evidence type="ECO:0000256" key="2">
    <source>
        <dbReference type="PROSITE-ProRule" id="PRU00335"/>
    </source>
</evidence>
<keyword evidence="5" id="KW-1185">Reference proteome</keyword>
<dbReference type="Gene3D" id="1.10.357.10">
    <property type="entry name" value="Tetracycline Repressor, domain 2"/>
    <property type="match status" value="1"/>
</dbReference>
<dbReference type="PANTHER" id="PTHR30055">
    <property type="entry name" value="HTH-TYPE TRANSCRIPTIONAL REGULATOR RUTR"/>
    <property type="match status" value="1"/>
</dbReference>
<feature type="DNA-binding region" description="H-T-H motif" evidence="2">
    <location>
        <begin position="41"/>
        <end position="60"/>
    </location>
</feature>
<accession>A0ABV4GXD2</accession>
<evidence type="ECO:0000313" key="5">
    <source>
        <dbReference type="Proteomes" id="UP001565927"/>
    </source>
</evidence>
<organism evidence="4 5">
    <name type="scientific">Kineococcus halophytocola</name>
    <dbReference type="NCBI Taxonomy" id="3234027"/>
    <lineage>
        <taxon>Bacteria</taxon>
        <taxon>Bacillati</taxon>
        <taxon>Actinomycetota</taxon>
        <taxon>Actinomycetes</taxon>
        <taxon>Kineosporiales</taxon>
        <taxon>Kineosporiaceae</taxon>
        <taxon>Kineococcus</taxon>
    </lineage>
</organism>
<keyword evidence="1 2" id="KW-0238">DNA-binding</keyword>
<evidence type="ECO:0000259" key="3">
    <source>
        <dbReference type="PROSITE" id="PS50977"/>
    </source>
</evidence>
<feature type="domain" description="HTH tetR-type" evidence="3">
    <location>
        <begin position="18"/>
        <end position="78"/>
    </location>
</feature>
<name>A0ABV4GXD2_9ACTN</name>
<dbReference type="SUPFAM" id="SSF46689">
    <property type="entry name" value="Homeodomain-like"/>
    <property type="match status" value="1"/>
</dbReference>
<dbReference type="InterPro" id="IPR050109">
    <property type="entry name" value="HTH-type_TetR-like_transc_reg"/>
</dbReference>
<protein>
    <submittedName>
        <fullName evidence="4">TetR/AcrR family transcriptional regulator</fullName>
    </submittedName>
</protein>
<proteinExistence type="predicted"/>
<evidence type="ECO:0000256" key="1">
    <source>
        <dbReference type="ARBA" id="ARBA00023125"/>
    </source>
</evidence>
<dbReference type="PANTHER" id="PTHR30055:SF209">
    <property type="entry name" value="POSSIBLE TRANSCRIPTIONAL REGULATORY PROTEIN (PROBABLY TETR-FAMILY)"/>
    <property type="match status" value="1"/>
</dbReference>
<dbReference type="RefSeq" id="WP_370440184.1">
    <property type="nucleotide sequence ID" value="NZ_JBGFTU010000003.1"/>
</dbReference>
<dbReference type="Proteomes" id="UP001565927">
    <property type="component" value="Unassembled WGS sequence"/>
</dbReference>
<dbReference type="InterPro" id="IPR009057">
    <property type="entry name" value="Homeodomain-like_sf"/>
</dbReference>
<gene>
    <name evidence="4" type="ORF">AB2L27_03010</name>
</gene>
<dbReference type="PROSITE" id="PS50977">
    <property type="entry name" value="HTH_TETR_2"/>
    <property type="match status" value="1"/>
</dbReference>